<dbReference type="Proteomes" id="UP000184300">
    <property type="component" value="Unassembled WGS sequence"/>
</dbReference>
<sequence length="180" mass="19664">MALAAEWSSYSMHRKGLRVSTFLRGHQRNTYFLSLPYRYAFPLIACSGLLHWLISQSLYVVAIRDSATCDYSPIGIISSVSVGVFMLTCLIGMGCRRFKSGMPVAGSCSLAIAAACHSSYVEKDDDISDGDDDSEKLGAEYQPLKWGVETLIPGEIEAEIGHCTFSSGEVEMPQNGTVYL</sequence>
<keyword evidence="3" id="KW-1185">Reference proteome</keyword>
<dbReference type="OrthoDB" id="5429634at2759"/>
<evidence type="ECO:0000313" key="2">
    <source>
        <dbReference type="EMBL" id="OJJ82356.1"/>
    </source>
</evidence>
<dbReference type="STRING" id="1160497.A0A1L9VEM5"/>
<dbReference type="EMBL" id="KV878902">
    <property type="protein sequence ID" value="OJJ82356.1"/>
    <property type="molecule type" value="Genomic_DNA"/>
</dbReference>
<dbReference type="AlphaFoldDB" id="A0A1L9VEM5"/>
<keyword evidence="1" id="KW-1133">Transmembrane helix</keyword>
<reference evidence="3" key="1">
    <citation type="journal article" date="2017" name="Genome Biol.">
        <title>Comparative genomics reveals high biological diversity and specific adaptations in the industrially and medically important fungal genus Aspergillus.</title>
        <authorList>
            <person name="de Vries R.P."/>
            <person name="Riley R."/>
            <person name="Wiebenga A."/>
            <person name="Aguilar-Osorio G."/>
            <person name="Amillis S."/>
            <person name="Uchima C.A."/>
            <person name="Anderluh G."/>
            <person name="Asadollahi M."/>
            <person name="Askin M."/>
            <person name="Barry K."/>
            <person name="Battaglia E."/>
            <person name="Bayram O."/>
            <person name="Benocci T."/>
            <person name="Braus-Stromeyer S.A."/>
            <person name="Caldana C."/>
            <person name="Canovas D."/>
            <person name="Cerqueira G.C."/>
            <person name="Chen F."/>
            <person name="Chen W."/>
            <person name="Choi C."/>
            <person name="Clum A."/>
            <person name="Dos Santos R.A."/>
            <person name="Damasio A.R."/>
            <person name="Diallinas G."/>
            <person name="Emri T."/>
            <person name="Fekete E."/>
            <person name="Flipphi M."/>
            <person name="Freyberg S."/>
            <person name="Gallo A."/>
            <person name="Gournas C."/>
            <person name="Habgood R."/>
            <person name="Hainaut M."/>
            <person name="Harispe M.L."/>
            <person name="Henrissat B."/>
            <person name="Hilden K.S."/>
            <person name="Hope R."/>
            <person name="Hossain A."/>
            <person name="Karabika E."/>
            <person name="Karaffa L."/>
            <person name="Karanyi Z."/>
            <person name="Krasevec N."/>
            <person name="Kuo A."/>
            <person name="Kusch H."/>
            <person name="LaButti K."/>
            <person name="Lagendijk E.L."/>
            <person name="Lapidus A."/>
            <person name="Levasseur A."/>
            <person name="Lindquist E."/>
            <person name="Lipzen A."/>
            <person name="Logrieco A.F."/>
            <person name="MacCabe A."/>
            <person name="Maekelae M.R."/>
            <person name="Malavazi I."/>
            <person name="Melin P."/>
            <person name="Meyer V."/>
            <person name="Mielnichuk N."/>
            <person name="Miskei M."/>
            <person name="Molnar A.P."/>
            <person name="Mule G."/>
            <person name="Ngan C.Y."/>
            <person name="Orejas M."/>
            <person name="Orosz E."/>
            <person name="Ouedraogo J.P."/>
            <person name="Overkamp K.M."/>
            <person name="Park H.-S."/>
            <person name="Perrone G."/>
            <person name="Piumi F."/>
            <person name="Punt P.J."/>
            <person name="Ram A.F."/>
            <person name="Ramon A."/>
            <person name="Rauscher S."/>
            <person name="Record E."/>
            <person name="Riano-Pachon D.M."/>
            <person name="Robert V."/>
            <person name="Roehrig J."/>
            <person name="Ruller R."/>
            <person name="Salamov A."/>
            <person name="Salih N.S."/>
            <person name="Samson R.A."/>
            <person name="Sandor E."/>
            <person name="Sanguinetti M."/>
            <person name="Schuetze T."/>
            <person name="Sepcic K."/>
            <person name="Shelest E."/>
            <person name="Sherlock G."/>
            <person name="Sophianopoulou V."/>
            <person name="Squina F.M."/>
            <person name="Sun H."/>
            <person name="Susca A."/>
            <person name="Todd R.B."/>
            <person name="Tsang A."/>
            <person name="Unkles S.E."/>
            <person name="van de Wiele N."/>
            <person name="van Rossen-Uffink D."/>
            <person name="Oliveira J.V."/>
            <person name="Vesth T.C."/>
            <person name="Visser J."/>
            <person name="Yu J.-H."/>
            <person name="Zhou M."/>
            <person name="Andersen M.R."/>
            <person name="Archer D.B."/>
            <person name="Baker S.E."/>
            <person name="Benoit I."/>
            <person name="Brakhage A.A."/>
            <person name="Braus G.H."/>
            <person name="Fischer R."/>
            <person name="Frisvad J.C."/>
            <person name="Goldman G.H."/>
            <person name="Houbraken J."/>
            <person name="Oakley B."/>
            <person name="Pocsi I."/>
            <person name="Scazzocchio C."/>
            <person name="Seiboth B."/>
            <person name="vanKuyk P.A."/>
            <person name="Wortman J."/>
            <person name="Dyer P.S."/>
            <person name="Grigoriev I.V."/>
        </authorList>
    </citation>
    <scope>NUCLEOTIDE SEQUENCE [LARGE SCALE GENOMIC DNA]</scope>
    <source>
        <strain evidence="3">CBS 516.65</strain>
    </source>
</reference>
<feature type="transmembrane region" description="Helical" evidence="1">
    <location>
        <begin position="37"/>
        <end position="54"/>
    </location>
</feature>
<evidence type="ECO:0000256" key="1">
    <source>
        <dbReference type="SAM" id="Phobius"/>
    </source>
</evidence>
<gene>
    <name evidence="2" type="ORF">ASPGLDRAFT_67825</name>
</gene>
<accession>A0A1L9VEM5</accession>
<protein>
    <submittedName>
        <fullName evidence="2">Uncharacterized protein</fullName>
    </submittedName>
</protein>
<keyword evidence="1" id="KW-0472">Membrane</keyword>
<feature type="transmembrane region" description="Helical" evidence="1">
    <location>
        <begin position="74"/>
        <end position="93"/>
    </location>
</feature>
<dbReference type="VEuPathDB" id="FungiDB:ASPGLDRAFT_67825"/>
<proteinExistence type="predicted"/>
<name>A0A1L9VEM5_ASPGL</name>
<dbReference type="PANTHER" id="PTHR35395:SF1">
    <property type="entry name" value="DUF6536 DOMAIN-CONTAINING PROTEIN"/>
    <property type="match status" value="1"/>
</dbReference>
<dbReference type="GeneID" id="34465454"/>
<keyword evidence="1" id="KW-0812">Transmembrane</keyword>
<dbReference type="RefSeq" id="XP_022399054.1">
    <property type="nucleotide sequence ID" value="XM_022549194.1"/>
</dbReference>
<evidence type="ECO:0000313" key="3">
    <source>
        <dbReference type="Proteomes" id="UP000184300"/>
    </source>
</evidence>
<dbReference type="PANTHER" id="PTHR35395">
    <property type="entry name" value="DUF6536 DOMAIN-CONTAINING PROTEIN"/>
    <property type="match status" value="1"/>
</dbReference>
<organism evidence="2 3">
    <name type="scientific">Aspergillus glaucus CBS 516.65</name>
    <dbReference type="NCBI Taxonomy" id="1160497"/>
    <lineage>
        <taxon>Eukaryota</taxon>
        <taxon>Fungi</taxon>
        <taxon>Dikarya</taxon>
        <taxon>Ascomycota</taxon>
        <taxon>Pezizomycotina</taxon>
        <taxon>Eurotiomycetes</taxon>
        <taxon>Eurotiomycetidae</taxon>
        <taxon>Eurotiales</taxon>
        <taxon>Aspergillaceae</taxon>
        <taxon>Aspergillus</taxon>
        <taxon>Aspergillus subgen. Aspergillus</taxon>
    </lineage>
</organism>